<dbReference type="AlphaFoldDB" id="A0A6A1QFI4"/>
<evidence type="ECO:0000313" key="3">
    <source>
        <dbReference type="Proteomes" id="UP000437017"/>
    </source>
</evidence>
<feature type="region of interest" description="Disordered" evidence="1">
    <location>
        <begin position="1"/>
        <end position="22"/>
    </location>
</feature>
<keyword evidence="3" id="KW-1185">Reference proteome</keyword>
<reference evidence="2 3" key="1">
    <citation type="journal article" date="2019" name="PLoS ONE">
        <title>Genomic analyses reveal an absence of contemporary introgressive admixture between fin whales and blue whales, despite known hybrids.</title>
        <authorList>
            <person name="Westbury M.V."/>
            <person name="Petersen B."/>
            <person name="Lorenzen E.D."/>
        </authorList>
    </citation>
    <scope>NUCLEOTIDE SEQUENCE [LARGE SCALE GENOMIC DNA]</scope>
    <source>
        <strain evidence="2">FinWhale-01</strain>
    </source>
</reference>
<gene>
    <name evidence="2" type="ORF">E2I00_007713</name>
</gene>
<evidence type="ECO:0000313" key="2">
    <source>
        <dbReference type="EMBL" id="KAB0406327.1"/>
    </source>
</evidence>
<organism evidence="2 3">
    <name type="scientific">Balaenoptera physalus</name>
    <name type="common">Fin whale</name>
    <name type="synonym">Balaena physalus</name>
    <dbReference type="NCBI Taxonomy" id="9770"/>
    <lineage>
        <taxon>Eukaryota</taxon>
        <taxon>Metazoa</taxon>
        <taxon>Chordata</taxon>
        <taxon>Craniata</taxon>
        <taxon>Vertebrata</taxon>
        <taxon>Euteleostomi</taxon>
        <taxon>Mammalia</taxon>
        <taxon>Eutheria</taxon>
        <taxon>Laurasiatheria</taxon>
        <taxon>Artiodactyla</taxon>
        <taxon>Whippomorpha</taxon>
        <taxon>Cetacea</taxon>
        <taxon>Mysticeti</taxon>
        <taxon>Balaenopteridae</taxon>
        <taxon>Balaenoptera</taxon>
    </lineage>
</organism>
<evidence type="ECO:0000256" key="1">
    <source>
        <dbReference type="SAM" id="MobiDB-lite"/>
    </source>
</evidence>
<proteinExistence type="predicted"/>
<comment type="caution">
    <text evidence="2">The sequence shown here is derived from an EMBL/GenBank/DDBJ whole genome shotgun (WGS) entry which is preliminary data.</text>
</comment>
<dbReference type="EMBL" id="SGJD01000203">
    <property type="protein sequence ID" value="KAB0406327.1"/>
    <property type="molecule type" value="Genomic_DNA"/>
</dbReference>
<dbReference type="Proteomes" id="UP000437017">
    <property type="component" value="Unassembled WGS sequence"/>
</dbReference>
<sequence>MAWTSPHGPGGGQTSRHPGSDAVRSISFSPHRSLYPEGTRRNGELVFTAGRGVSRARVVTLPTWASVCMRVLRMQQSVFWCVVIHFLGHYQGSHNAVLSPNTFLVDLVAPSPLVSPWSLPEPGALWPDPSMGGSPARLPR</sequence>
<protein>
    <submittedName>
        <fullName evidence="2">Uncharacterized protein</fullName>
    </submittedName>
</protein>
<accession>A0A6A1QFI4</accession>
<name>A0A6A1QFI4_BALPH</name>